<dbReference type="PRINTS" id="PR00080">
    <property type="entry name" value="SDRFAMILY"/>
</dbReference>
<evidence type="ECO:0000313" key="4">
    <source>
        <dbReference type="EMBL" id="KAF2235225.1"/>
    </source>
</evidence>
<dbReference type="Proteomes" id="UP000800092">
    <property type="component" value="Unassembled WGS sequence"/>
</dbReference>
<organism evidence="4 5">
    <name type="scientific">Viridothelium virens</name>
    <name type="common">Speckled blister lichen</name>
    <name type="synonym">Trypethelium virens</name>
    <dbReference type="NCBI Taxonomy" id="1048519"/>
    <lineage>
        <taxon>Eukaryota</taxon>
        <taxon>Fungi</taxon>
        <taxon>Dikarya</taxon>
        <taxon>Ascomycota</taxon>
        <taxon>Pezizomycotina</taxon>
        <taxon>Dothideomycetes</taxon>
        <taxon>Dothideomycetes incertae sedis</taxon>
        <taxon>Trypetheliales</taxon>
        <taxon>Trypetheliaceae</taxon>
        <taxon>Viridothelium</taxon>
    </lineage>
</organism>
<dbReference type="PANTHER" id="PTHR43639">
    <property type="entry name" value="OXIDOREDUCTASE, SHORT-CHAIN DEHYDROGENASE/REDUCTASE FAMILY (AFU_ORTHOLOGUE AFUA_5G02870)"/>
    <property type="match status" value="1"/>
</dbReference>
<dbReference type="FunFam" id="3.40.50.720:FF:000084">
    <property type="entry name" value="Short-chain dehydrogenase reductase"/>
    <property type="match status" value="1"/>
</dbReference>
<accession>A0A6A6HAV3</accession>
<keyword evidence="5" id="KW-1185">Reference proteome</keyword>
<dbReference type="PRINTS" id="PR00081">
    <property type="entry name" value="GDHRDH"/>
</dbReference>
<evidence type="ECO:0000256" key="3">
    <source>
        <dbReference type="ARBA" id="ARBA00023002"/>
    </source>
</evidence>
<dbReference type="NCBIfam" id="NF005559">
    <property type="entry name" value="PRK07231.1"/>
    <property type="match status" value="1"/>
</dbReference>
<reference evidence="4" key="1">
    <citation type="journal article" date="2020" name="Stud. Mycol.">
        <title>101 Dothideomycetes genomes: a test case for predicting lifestyles and emergence of pathogens.</title>
        <authorList>
            <person name="Haridas S."/>
            <person name="Albert R."/>
            <person name="Binder M."/>
            <person name="Bloem J."/>
            <person name="Labutti K."/>
            <person name="Salamov A."/>
            <person name="Andreopoulos B."/>
            <person name="Baker S."/>
            <person name="Barry K."/>
            <person name="Bills G."/>
            <person name="Bluhm B."/>
            <person name="Cannon C."/>
            <person name="Castanera R."/>
            <person name="Culley D."/>
            <person name="Daum C."/>
            <person name="Ezra D."/>
            <person name="Gonzalez J."/>
            <person name="Henrissat B."/>
            <person name="Kuo A."/>
            <person name="Liang C."/>
            <person name="Lipzen A."/>
            <person name="Lutzoni F."/>
            <person name="Magnuson J."/>
            <person name="Mondo S."/>
            <person name="Nolan M."/>
            <person name="Ohm R."/>
            <person name="Pangilinan J."/>
            <person name="Park H.-J."/>
            <person name="Ramirez L."/>
            <person name="Alfaro M."/>
            <person name="Sun H."/>
            <person name="Tritt A."/>
            <person name="Yoshinaga Y."/>
            <person name="Zwiers L.-H."/>
            <person name="Turgeon B."/>
            <person name="Goodwin S."/>
            <person name="Spatafora J."/>
            <person name="Crous P."/>
            <person name="Grigoriev I."/>
        </authorList>
    </citation>
    <scope>NUCLEOTIDE SEQUENCE</scope>
    <source>
        <strain evidence="4">Tuck. ex Michener</strain>
    </source>
</reference>
<dbReference type="AlphaFoldDB" id="A0A6A6HAV3"/>
<name>A0A6A6HAV3_VIRVR</name>
<keyword evidence="3" id="KW-0560">Oxidoreductase</keyword>
<sequence length="256" mass="27135">MGRLDGKVALITGAGSGFGEAMAKAFTREGASVVVADINTEGGNRVVKEIEEAKNPGKAAFLNMDCTKEPAWPEALEFAKKQMGGLHIVCNNAGTTYKKKSSLEVTEQEFDKIINVNVKSIYLSVRVLMPHFIGQKSGVILNTSSVAGTRVRPGQVFYGGTKGFVNTITQGLAAEFGPSGVRVNSLCPLRGTTGLLELFSGVPDTPEERARFAQTVPLRRQSEPSDVAAAATFLVSDEAEFITGVNLPVDGGRLAV</sequence>
<dbReference type="SUPFAM" id="SSF51735">
    <property type="entry name" value="NAD(P)-binding Rossmann-fold domains"/>
    <property type="match status" value="1"/>
</dbReference>
<dbReference type="InterPro" id="IPR020904">
    <property type="entry name" value="Sc_DH/Rdtase_CS"/>
</dbReference>
<comment type="similarity">
    <text evidence="1">Belongs to the short-chain dehydrogenases/reductases (SDR) family.</text>
</comment>
<dbReference type="OrthoDB" id="294295at2759"/>
<keyword evidence="2" id="KW-0521">NADP</keyword>
<protein>
    <submittedName>
        <fullName evidence="4">Short-chain dehydrogenase/reductase SDR</fullName>
    </submittedName>
</protein>
<dbReference type="Gene3D" id="3.40.50.720">
    <property type="entry name" value="NAD(P)-binding Rossmann-like Domain"/>
    <property type="match status" value="1"/>
</dbReference>
<dbReference type="GO" id="GO:0016491">
    <property type="term" value="F:oxidoreductase activity"/>
    <property type="evidence" value="ECO:0007669"/>
    <property type="project" value="UniProtKB-KW"/>
</dbReference>
<gene>
    <name evidence="4" type="ORF">EV356DRAFT_500843</name>
</gene>
<evidence type="ECO:0000313" key="5">
    <source>
        <dbReference type="Proteomes" id="UP000800092"/>
    </source>
</evidence>
<dbReference type="Pfam" id="PF13561">
    <property type="entry name" value="adh_short_C2"/>
    <property type="match status" value="1"/>
</dbReference>
<dbReference type="EMBL" id="ML991793">
    <property type="protein sequence ID" value="KAF2235225.1"/>
    <property type="molecule type" value="Genomic_DNA"/>
</dbReference>
<evidence type="ECO:0000256" key="2">
    <source>
        <dbReference type="ARBA" id="ARBA00022857"/>
    </source>
</evidence>
<dbReference type="InterPro" id="IPR036291">
    <property type="entry name" value="NAD(P)-bd_dom_sf"/>
</dbReference>
<dbReference type="PANTHER" id="PTHR43639:SF1">
    <property type="entry name" value="SHORT-CHAIN DEHYDROGENASE_REDUCTASE FAMILY PROTEIN"/>
    <property type="match status" value="1"/>
</dbReference>
<dbReference type="InterPro" id="IPR002347">
    <property type="entry name" value="SDR_fam"/>
</dbReference>
<proteinExistence type="inferred from homology"/>
<dbReference type="PROSITE" id="PS00061">
    <property type="entry name" value="ADH_SHORT"/>
    <property type="match status" value="1"/>
</dbReference>
<evidence type="ECO:0000256" key="1">
    <source>
        <dbReference type="ARBA" id="ARBA00006484"/>
    </source>
</evidence>